<name>A0A1X6PHG7_PORUM</name>
<evidence type="ECO:0000313" key="2">
    <source>
        <dbReference type="EMBL" id="OSX80103.1"/>
    </source>
</evidence>
<feature type="compositionally biased region" description="Gly residues" evidence="1">
    <location>
        <begin position="197"/>
        <end position="211"/>
    </location>
</feature>
<feature type="region of interest" description="Disordered" evidence="1">
    <location>
        <begin position="23"/>
        <end position="152"/>
    </location>
</feature>
<gene>
    <name evidence="2" type="ORF">BU14_0058s0014</name>
</gene>
<evidence type="ECO:0000313" key="3">
    <source>
        <dbReference type="Proteomes" id="UP000218209"/>
    </source>
</evidence>
<proteinExistence type="predicted"/>
<dbReference type="AlphaFoldDB" id="A0A1X6PHG7"/>
<protein>
    <submittedName>
        <fullName evidence="2">Uncharacterized protein</fullName>
    </submittedName>
</protein>
<feature type="compositionally biased region" description="Low complexity" evidence="1">
    <location>
        <begin position="28"/>
        <end position="80"/>
    </location>
</feature>
<sequence length="672" mass="65908">MKLSIANGADRARGLCIGVGSARRRPSADAASAATAGNAASATSSRHAVAAAPTRAGRAPTPASMAARPPPASTRAPSSAHVGRATTAAPSAVRTHQAAELTDEEAPREGGGGRRRRRAGQGAVGAPAPAPPAGTPSIDVPPPSGPSSAARSKAAEAAAVELVRALLFVCVEAEAVSGWGQPPVEGGRRGSSSSVGTFGGGGGGGGGGAGGDRCRFSSTDGGAAAAESAIQFVTFLVDMCVLTRSTPPLLCATSDVIAGTPSTVELARTRDGHPRQDATVLLLHAWFANQTEKALPSTYPGAAAALGVVRDGPYAAAVGPFLRDAVALCESRTKGVLRLAALRAVLVLLHAEASRYARGAGGGVAGGGGGAPACGGGGGGGGGDGASASPARFWRRRAVAAGVSTGAAAAAATVGATAGGSAAATAAGSGGGGGGRPWVAEVAAVPFRALAPELGPTLWAGGFRSLTAELLGGLTPRIVAAFDASAVGLAEYLAYERLPADKAVALAAHRLSAAAWARAARTLPTPPPTPRTDLVEVIAVASRNRRRDVGVMAREARAAVDALYVRAPHHRGPTLVRLAMAVADAPPAEEGSFGSLLGLVAALLRRWRAAIEAAAADGEAGGAVAAASASDSDFDTNNGEAGDGADAPSVAAADTAAARAFFLSTDRVAVET</sequence>
<keyword evidence="3" id="KW-1185">Reference proteome</keyword>
<evidence type="ECO:0000256" key="1">
    <source>
        <dbReference type="SAM" id="MobiDB-lite"/>
    </source>
</evidence>
<organism evidence="2 3">
    <name type="scientific">Porphyra umbilicalis</name>
    <name type="common">Purple laver</name>
    <name type="synonym">Red alga</name>
    <dbReference type="NCBI Taxonomy" id="2786"/>
    <lineage>
        <taxon>Eukaryota</taxon>
        <taxon>Rhodophyta</taxon>
        <taxon>Bangiophyceae</taxon>
        <taxon>Bangiales</taxon>
        <taxon>Bangiaceae</taxon>
        <taxon>Porphyra</taxon>
    </lineage>
</organism>
<feature type="region of interest" description="Disordered" evidence="1">
    <location>
        <begin position="179"/>
        <end position="213"/>
    </location>
</feature>
<dbReference type="EMBL" id="KV918780">
    <property type="protein sequence ID" value="OSX80103.1"/>
    <property type="molecule type" value="Genomic_DNA"/>
</dbReference>
<reference evidence="2 3" key="1">
    <citation type="submission" date="2017-03" db="EMBL/GenBank/DDBJ databases">
        <title>WGS assembly of Porphyra umbilicalis.</title>
        <authorList>
            <person name="Brawley S.H."/>
            <person name="Blouin N.A."/>
            <person name="Ficko-Blean E."/>
            <person name="Wheeler G.L."/>
            <person name="Lohr M."/>
            <person name="Goodson H.V."/>
            <person name="Jenkins J.W."/>
            <person name="Blaby-Haas C.E."/>
            <person name="Helliwell K.E."/>
            <person name="Chan C."/>
            <person name="Marriage T."/>
            <person name="Bhattacharya D."/>
            <person name="Klein A.S."/>
            <person name="Badis Y."/>
            <person name="Brodie J."/>
            <person name="Cao Y."/>
            <person name="Collen J."/>
            <person name="Dittami S.M."/>
            <person name="Gachon C.M."/>
            <person name="Green B.R."/>
            <person name="Karpowicz S."/>
            <person name="Kim J.W."/>
            <person name="Kudahl U."/>
            <person name="Lin S."/>
            <person name="Michel G."/>
            <person name="Mittag M."/>
            <person name="Olson B.J."/>
            <person name="Pangilinan J."/>
            <person name="Peng Y."/>
            <person name="Qiu H."/>
            <person name="Shu S."/>
            <person name="Singer J.T."/>
            <person name="Smith A.G."/>
            <person name="Sprecher B.N."/>
            <person name="Wagner V."/>
            <person name="Wang W."/>
            <person name="Wang Z.-Y."/>
            <person name="Yan J."/>
            <person name="Yarish C."/>
            <person name="Zoeuner-Riek S."/>
            <person name="Zhuang Y."/>
            <person name="Zou Y."/>
            <person name="Lindquist E.A."/>
            <person name="Grimwood J."/>
            <person name="Barry K."/>
            <person name="Rokhsar D.S."/>
            <person name="Schmutz J."/>
            <person name="Stiller J.W."/>
            <person name="Grossman A.R."/>
            <person name="Prochnik S.E."/>
        </authorList>
    </citation>
    <scope>NUCLEOTIDE SEQUENCE [LARGE SCALE GENOMIC DNA]</scope>
    <source>
        <strain evidence="2">4086291</strain>
    </source>
</reference>
<accession>A0A1X6PHG7</accession>
<feature type="compositionally biased region" description="Pro residues" evidence="1">
    <location>
        <begin position="128"/>
        <end position="145"/>
    </location>
</feature>
<dbReference type="Proteomes" id="UP000218209">
    <property type="component" value="Unassembled WGS sequence"/>
</dbReference>